<evidence type="ECO:0000313" key="2">
    <source>
        <dbReference type="EMBL" id="EJW04199.1"/>
    </source>
</evidence>
<feature type="transmembrane region" description="Helical" evidence="1">
    <location>
        <begin position="62"/>
        <end position="80"/>
    </location>
</feature>
<dbReference type="InParanoid" id="J9D9M0"/>
<accession>J9D9M0</accession>
<keyword evidence="3" id="KW-1185">Reference proteome</keyword>
<organism evidence="2 3">
    <name type="scientific">Edhazardia aedis (strain USNM 41457)</name>
    <name type="common">Microsporidian parasite</name>
    <dbReference type="NCBI Taxonomy" id="1003232"/>
    <lineage>
        <taxon>Eukaryota</taxon>
        <taxon>Fungi</taxon>
        <taxon>Fungi incertae sedis</taxon>
        <taxon>Microsporidia</taxon>
        <taxon>Edhazardia</taxon>
    </lineage>
</organism>
<protein>
    <submittedName>
        <fullName evidence="2">Uncharacterized protein</fullName>
    </submittedName>
</protein>
<dbReference type="HOGENOM" id="CLU_2073109_0_0_1"/>
<dbReference type="EMBL" id="AFBI03000022">
    <property type="protein sequence ID" value="EJW04199.1"/>
    <property type="molecule type" value="Genomic_DNA"/>
</dbReference>
<sequence>MEKIEMLNCFGEETQKENIDNNKVRVTNNRGKRKPSDNETAFVRKRCINVERSIKSKIVRNLVYSIAGAALFAFIIIFFPSKIYQSLTVMEAVRIRSVYLKITDRNCIQIQSVIQPQA</sequence>
<name>J9D9M0_EDHAE</name>
<dbReference type="Proteomes" id="UP000003163">
    <property type="component" value="Unassembled WGS sequence"/>
</dbReference>
<keyword evidence="1" id="KW-0812">Transmembrane</keyword>
<reference evidence="2 3" key="1">
    <citation type="submission" date="2011-08" db="EMBL/GenBank/DDBJ databases">
        <authorList>
            <person name="Liu Z.J."/>
            <person name="Shi F.L."/>
            <person name="Lu J.Q."/>
            <person name="Li M."/>
            <person name="Wang Z.L."/>
        </authorList>
    </citation>
    <scope>NUCLEOTIDE SEQUENCE [LARGE SCALE GENOMIC DNA]</scope>
    <source>
        <strain evidence="2 3">USNM 41457</strain>
    </source>
</reference>
<comment type="caution">
    <text evidence="2">The sequence shown here is derived from an EMBL/GenBank/DDBJ whole genome shotgun (WGS) entry which is preliminary data.</text>
</comment>
<gene>
    <name evidence="2" type="ORF">EDEG_01508</name>
</gene>
<proteinExistence type="predicted"/>
<keyword evidence="1" id="KW-1133">Transmembrane helix</keyword>
<dbReference type="VEuPathDB" id="MicrosporidiaDB:EDEG_01508"/>
<dbReference type="AlphaFoldDB" id="J9D9M0"/>
<evidence type="ECO:0000256" key="1">
    <source>
        <dbReference type="SAM" id="Phobius"/>
    </source>
</evidence>
<keyword evidence="1" id="KW-0472">Membrane</keyword>
<reference evidence="3" key="2">
    <citation type="submission" date="2015-07" db="EMBL/GenBank/DDBJ databases">
        <title>Contrasting host-pathogen interactions and genome evolution in two generalist and specialist microsporidian pathogens of mosquitoes.</title>
        <authorList>
            <consortium name="The Broad Institute Genomics Platform"/>
            <consortium name="The Broad Institute Genome Sequencing Center for Infectious Disease"/>
            <person name="Cuomo C.A."/>
            <person name="Sanscrainte N.D."/>
            <person name="Goldberg J.M."/>
            <person name="Heiman D."/>
            <person name="Young S."/>
            <person name="Zeng Q."/>
            <person name="Becnel J.J."/>
            <person name="Birren B.W."/>
        </authorList>
    </citation>
    <scope>NUCLEOTIDE SEQUENCE [LARGE SCALE GENOMIC DNA]</scope>
    <source>
        <strain evidence="3">USNM 41457</strain>
    </source>
</reference>
<evidence type="ECO:0000313" key="3">
    <source>
        <dbReference type="Proteomes" id="UP000003163"/>
    </source>
</evidence>